<organism evidence="7 8">
    <name type="scientific">Paraconexibacter algicola</name>
    <dbReference type="NCBI Taxonomy" id="2133960"/>
    <lineage>
        <taxon>Bacteria</taxon>
        <taxon>Bacillati</taxon>
        <taxon>Actinomycetota</taxon>
        <taxon>Thermoleophilia</taxon>
        <taxon>Solirubrobacterales</taxon>
        <taxon>Paraconexibacteraceae</taxon>
        <taxon>Paraconexibacter</taxon>
    </lineage>
</organism>
<evidence type="ECO:0000256" key="2">
    <source>
        <dbReference type="ARBA" id="ARBA00007524"/>
    </source>
</evidence>
<dbReference type="Proteomes" id="UP000240739">
    <property type="component" value="Unassembled WGS sequence"/>
</dbReference>
<evidence type="ECO:0000256" key="3">
    <source>
        <dbReference type="ARBA" id="ARBA00022692"/>
    </source>
</evidence>
<dbReference type="AlphaFoldDB" id="A0A2T4UEU9"/>
<dbReference type="RefSeq" id="WP_107570032.1">
    <property type="nucleotide sequence ID" value="NZ_PYYB01000002.1"/>
</dbReference>
<dbReference type="CDD" id="cd15904">
    <property type="entry name" value="TSPO_MBR"/>
    <property type="match status" value="1"/>
</dbReference>
<feature type="transmembrane region" description="Helical" evidence="6">
    <location>
        <begin position="54"/>
        <end position="76"/>
    </location>
</feature>
<dbReference type="PANTHER" id="PTHR10057">
    <property type="entry name" value="PERIPHERAL-TYPE BENZODIAZEPINE RECEPTOR"/>
    <property type="match status" value="1"/>
</dbReference>
<reference evidence="7 8" key="1">
    <citation type="submission" date="2018-03" db="EMBL/GenBank/DDBJ databases">
        <title>Aquarubrobacter algicola gen. nov., sp. nov., a novel actinobacterium isolated from shallow eutrophic lake during the end of cyanobacterial harmful algal blooms.</title>
        <authorList>
            <person name="Chun S.J."/>
        </authorList>
    </citation>
    <scope>NUCLEOTIDE SEQUENCE [LARGE SCALE GENOMIC DNA]</scope>
    <source>
        <strain evidence="7 8">Seoho-28</strain>
    </source>
</reference>
<sequence length="166" mass="17751">MSVADASAPRPATAPVAVAWTAAVAATAAVGGLGTDVSSRWYRRLALPSFQPPGPAFGIVWTILYALIAIAATRATVAARDGDERRRIVWAFAANLLLNVAWTWIFFRGHRAGAAGVEILALQASTLLLIRQLVAVDRTASRLLVPYAAWVGFATVLTWTIAIRNR</sequence>
<dbReference type="GO" id="GO:0033013">
    <property type="term" value="P:tetrapyrrole metabolic process"/>
    <property type="evidence" value="ECO:0007669"/>
    <property type="project" value="UniProtKB-ARBA"/>
</dbReference>
<keyword evidence="8" id="KW-1185">Reference proteome</keyword>
<dbReference type="Pfam" id="PF03073">
    <property type="entry name" value="TspO_MBR"/>
    <property type="match status" value="1"/>
</dbReference>
<evidence type="ECO:0000313" key="8">
    <source>
        <dbReference type="Proteomes" id="UP000240739"/>
    </source>
</evidence>
<accession>A0A2T4UEU9</accession>
<dbReference type="InterPro" id="IPR004307">
    <property type="entry name" value="TspO_MBR"/>
</dbReference>
<feature type="transmembrane region" description="Helical" evidence="6">
    <location>
        <begin position="143"/>
        <end position="163"/>
    </location>
</feature>
<dbReference type="PIRSF" id="PIRSF005859">
    <property type="entry name" value="PBR"/>
    <property type="match status" value="1"/>
</dbReference>
<dbReference type="GO" id="GO:0016020">
    <property type="term" value="C:membrane"/>
    <property type="evidence" value="ECO:0007669"/>
    <property type="project" value="UniProtKB-SubCell"/>
</dbReference>
<keyword evidence="5 6" id="KW-0472">Membrane</keyword>
<feature type="transmembrane region" description="Helical" evidence="6">
    <location>
        <begin position="12"/>
        <end position="34"/>
    </location>
</feature>
<keyword evidence="4 6" id="KW-1133">Transmembrane helix</keyword>
<dbReference type="PANTHER" id="PTHR10057:SF0">
    <property type="entry name" value="TRANSLOCATOR PROTEIN"/>
    <property type="match status" value="1"/>
</dbReference>
<gene>
    <name evidence="7" type="ORF">C7Y72_15165</name>
</gene>
<evidence type="ECO:0000256" key="6">
    <source>
        <dbReference type="SAM" id="Phobius"/>
    </source>
</evidence>
<feature type="transmembrane region" description="Helical" evidence="6">
    <location>
        <begin position="113"/>
        <end position="131"/>
    </location>
</feature>
<dbReference type="EMBL" id="PYYB01000002">
    <property type="protein sequence ID" value="PTL56313.1"/>
    <property type="molecule type" value="Genomic_DNA"/>
</dbReference>
<comment type="similarity">
    <text evidence="2">Belongs to the TspO/BZRP family.</text>
</comment>
<comment type="subcellular location">
    <subcellularLocation>
        <location evidence="1">Membrane</location>
        <topology evidence="1">Multi-pass membrane protein</topology>
    </subcellularLocation>
</comment>
<dbReference type="OrthoDB" id="9795496at2"/>
<evidence type="ECO:0000256" key="5">
    <source>
        <dbReference type="ARBA" id="ARBA00023136"/>
    </source>
</evidence>
<keyword evidence="3 6" id="KW-0812">Transmembrane</keyword>
<dbReference type="FunFam" id="1.20.1260.100:FF:000001">
    <property type="entry name" value="translocator protein 2"/>
    <property type="match status" value="1"/>
</dbReference>
<protein>
    <submittedName>
        <fullName evidence="7">TspO protein</fullName>
    </submittedName>
</protein>
<evidence type="ECO:0000256" key="4">
    <source>
        <dbReference type="ARBA" id="ARBA00022989"/>
    </source>
</evidence>
<evidence type="ECO:0000313" key="7">
    <source>
        <dbReference type="EMBL" id="PTL56313.1"/>
    </source>
</evidence>
<proteinExistence type="inferred from homology"/>
<feature type="transmembrane region" description="Helical" evidence="6">
    <location>
        <begin position="88"/>
        <end position="107"/>
    </location>
</feature>
<dbReference type="InterPro" id="IPR038330">
    <property type="entry name" value="TspO/MBR-related_sf"/>
</dbReference>
<name>A0A2T4UEU9_9ACTN</name>
<dbReference type="Gene3D" id="1.20.1260.100">
    <property type="entry name" value="TspO/MBR protein"/>
    <property type="match status" value="1"/>
</dbReference>
<evidence type="ECO:0000256" key="1">
    <source>
        <dbReference type="ARBA" id="ARBA00004141"/>
    </source>
</evidence>
<comment type="caution">
    <text evidence="7">The sequence shown here is derived from an EMBL/GenBank/DDBJ whole genome shotgun (WGS) entry which is preliminary data.</text>
</comment>